<dbReference type="AlphaFoldDB" id="A0A9N9TQH4"/>
<dbReference type="GO" id="GO:0035023">
    <property type="term" value="P:regulation of Rho protein signal transduction"/>
    <property type="evidence" value="ECO:0007669"/>
    <property type="project" value="InterPro"/>
</dbReference>
<dbReference type="OrthoDB" id="5559822at2759"/>
<dbReference type="PANTHER" id="PTHR13502">
    <property type="entry name" value="CDC42 SMALL EFFECTOR PROTEIN HOMOLOG"/>
    <property type="match status" value="1"/>
</dbReference>
<dbReference type="EMBL" id="OU900096">
    <property type="protein sequence ID" value="CAG9860291.1"/>
    <property type="molecule type" value="Genomic_DNA"/>
</dbReference>
<reference evidence="1" key="1">
    <citation type="submission" date="2022-01" db="EMBL/GenBank/DDBJ databases">
        <authorList>
            <person name="King R."/>
        </authorList>
    </citation>
    <scope>NUCLEOTIDE SEQUENCE</scope>
</reference>
<dbReference type="InterPro" id="IPR039056">
    <property type="entry name" value="SPEC"/>
</dbReference>
<organism evidence="1 2">
    <name type="scientific">Phyllotreta striolata</name>
    <name type="common">Striped flea beetle</name>
    <name type="synonym">Crioceris striolata</name>
    <dbReference type="NCBI Taxonomy" id="444603"/>
    <lineage>
        <taxon>Eukaryota</taxon>
        <taxon>Metazoa</taxon>
        <taxon>Ecdysozoa</taxon>
        <taxon>Arthropoda</taxon>
        <taxon>Hexapoda</taxon>
        <taxon>Insecta</taxon>
        <taxon>Pterygota</taxon>
        <taxon>Neoptera</taxon>
        <taxon>Endopterygota</taxon>
        <taxon>Coleoptera</taxon>
        <taxon>Polyphaga</taxon>
        <taxon>Cucujiformia</taxon>
        <taxon>Chrysomeloidea</taxon>
        <taxon>Chrysomelidae</taxon>
        <taxon>Galerucinae</taxon>
        <taxon>Alticini</taxon>
        <taxon>Phyllotreta</taxon>
    </lineage>
</organism>
<name>A0A9N9TQH4_PHYSR</name>
<evidence type="ECO:0000313" key="2">
    <source>
        <dbReference type="Proteomes" id="UP001153712"/>
    </source>
</evidence>
<dbReference type="Proteomes" id="UP001153712">
    <property type="component" value="Chromosome 3"/>
</dbReference>
<keyword evidence="2" id="KW-1185">Reference proteome</keyword>
<dbReference type="GO" id="GO:0031267">
    <property type="term" value="F:small GTPase binding"/>
    <property type="evidence" value="ECO:0007669"/>
    <property type="project" value="InterPro"/>
</dbReference>
<protein>
    <submittedName>
        <fullName evidence="1">Uncharacterized protein</fullName>
    </submittedName>
</protein>
<evidence type="ECO:0000313" key="1">
    <source>
        <dbReference type="EMBL" id="CAG9860291.1"/>
    </source>
</evidence>
<gene>
    <name evidence="1" type="ORF">PHYEVI_LOCUS6646</name>
</gene>
<proteinExistence type="predicted"/>
<sequence>MSEIEEVRVSLFGCFMPQHPTKRRRLLDRTMIGYPTNFRHSFSASRFMESSFLPTEALRDKMASKGGYEETPLKEETV</sequence>
<accession>A0A9N9TQH4</accession>